<proteinExistence type="predicted"/>
<feature type="transmembrane region" description="Helical" evidence="1">
    <location>
        <begin position="20"/>
        <end position="40"/>
    </location>
</feature>
<dbReference type="EMBL" id="CVRI01000039">
    <property type="protein sequence ID" value="CRK94657.1"/>
    <property type="molecule type" value="Genomic_DNA"/>
</dbReference>
<evidence type="ECO:0000313" key="2">
    <source>
        <dbReference type="EMBL" id="CRK94657.1"/>
    </source>
</evidence>
<organism evidence="2 3">
    <name type="scientific">Clunio marinus</name>
    <dbReference type="NCBI Taxonomy" id="568069"/>
    <lineage>
        <taxon>Eukaryota</taxon>
        <taxon>Metazoa</taxon>
        <taxon>Ecdysozoa</taxon>
        <taxon>Arthropoda</taxon>
        <taxon>Hexapoda</taxon>
        <taxon>Insecta</taxon>
        <taxon>Pterygota</taxon>
        <taxon>Neoptera</taxon>
        <taxon>Endopterygota</taxon>
        <taxon>Diptera</taxon>
        <taxon>Nematocera</taxon>
        <taxon>Chironomoidea</taxon>
        <taxon>Chironomidae</taxon>
        <taxon>Clunio</taxon>
    </lineage>
</organism>
<keyword evidence="1" id="KW-1133">Transmembrane helix</keyword>
<keyword evidence="3" id="KW-1185">Reference proteome</keyword>
<name>A0A1J1I8B5_9DIPT</name>
<evidence type="ECO:0000256" key="1">
    <source>
        <dbReference type="SAM" id="Phobius"/>
    </source>
</evidence>
<gene>
    <name evidence="2" type="ORF">CLUMA_CG008157</name>
</gene>
<reference evidence="2 3" key="1">
    <citation type="submission" date="2015-04" db="EMBL/GenBank/DDBJ databases">
        <authorList>
            <person name="Syromyatnikov M.Y."/>
            <person name="Popov V.N."/>
        </authorList>
    </citation>
    <scope>NUCLEOTIDE SEQUENCE [LARGE SCALE GENOMIC DNA]</scope>
</reference>
<evidence type="ECO:0000313" key="3">
    <source>
        <dbReference type="Proteomes" id="UP000183832"/>
    </source>
</evidence>
<dbReference type="AlphaFoldDB" id="A0A1J1I8B5"/>
<keyword evidence="1" id="KW-0812">Transmembrane</keyword>
<protein>
    <submittedName>
        <fullName evidence="2">CLUMA_CG008157, isoform A</fullName>
    </submittedName>
</protein>
<keyword evidence="1" id="KW-0472">Membrane</keyword>
<dbReference type="Proteomes" id="UP000183832">
    <property type="component" value="Unassembled WGS sequence"/>
</dbReference>
<sequence length="82" mass="9581">MSFVMIELPNWELKASRQTASIALCFIISFNLINQTSILWKRKCWHINTVERLSKGFKPHERVIPRVSFSSSHQLVFHCPVP</sequence>
<accession>A0A1J1I8B5</accession>